<name>A0A095Z5X4_9BURK</name>
<dbReference type="InterPro" id="IPR021250">
    <property type="entry name" value="DUF2789"/>
</dbReference>
<dbReference type="RefSeq" id="WP_036559677.1">
    <property type="nucleotide sequence ID" value="NZ_JRNI01000029.1"/>
</dbReference>
<dbReference type="AlphaFoldDB" id="A0A095Z5X4"/>
<dbReference type="Gene3D" id="1.10.10.1130">
    <property type="entry name" value="Uncharacterised protein PF10982, DUF2789"/>
    <property type="match status" value="1"/>
</dbReference>
<reference evidence="1 2" key="1">
    <citation type="submission" date="2014-07" db="EMBL/GenBank/DDBJ databases">
        <authorList>
            <person name="McCorrison J."/>
            <person name="Sanka R."/>
            <person name="Torralba M."/>
            <person name="Gillis M."/>
            <person name="Haft D.H."/>
            <person name="Methe B."/>
            <person name="Sutton G."/>
            <person name="Nelson K.E."/>
        </authorList>
    </citation>
    <scope>NUCLEOTIDE SEQUENCE [LARGE SCALE GENOMIC DNA]</scope>
    <source>
        <strain evidence="1 2">DNF00040</strain>
    </source>
</reference>
<accession>A0A095Z5X4</accession>
<evidence type="ECO:0008006" key="3">
    <source>
        <dbReference type="Google" id="ProtNLM"/>
    </source>
</evidence>
<sequence length="85" mass="9480">MTATPRMSNLFLQLGLDASDEAIADFINKHQLAADVHIVDAPFWNEAQRQFIAEKLAVDGSWTTVVDQLNESLHEDAVKRQTGLD</sequence>
<comment type="caution">
    <text evidence="1">The sequence shown here is derived from an EMBL/GenBank/DDBJ whole genome shotgun (WGS) entry which is preliminary data.</text>
</comment>
<gene>
    <name evidence="1" type="ORF">HMPREF2130_07610</name>
</gene>
<dbReference type="EMBL" id="JRNI01000029">
    <property type="protein sequence ID" value="KGF30130.1"/>
    <property type="molecule type" value="Genomic_DNA"/>
</dbReference>
<dbReference type="OrthoDB" id="9812295at2"/>
<keyword evidence="2" id="KW-1185">Reference proteome</keyword>
<protein>
    <recommendedName>
        <fullName evidence="3">DUF2789 domain-containing protein</fullName>
    </recommendedName>
</protein>
<evidence type="ECO:0000313" key="2">
    <source>
        <dbReference type="Proteomes" id="UP000029629"/>
    </source>
</evidence>
<evidence type="ECO:0000313" key="1">
    <source>
        <dbReference type="EMBL" id="KGF30130.1"/>
    </source>
</evidence>
<dbReference type="InterPro" id="IPR038086">
    <property type="entry name" value="DUF2789_sf"/>
</dbReference>
<proteinExistence type="predicted"/>
<organism evidence="1 2">
    <name type="scientific">Oligella urethralis DNF00040</name>
    <dbReference type="NCBI Taxonomy" id="1401065"/>
    <lineage>
        <taxon>Bacteria</taxon>
        <taxon>Pseudomonadati</taxon>
        <taxon>Pseudomonadota</taxon>
        <taxon>Betaproteobacteria</taxon>
        <taxon>Burkholderiales</taxon>
        <taxon>Alcaligenaceae</taxon>
        <taxon>Oligella</taxon>
    </lineage>
</organism>
<dbReference type="Pfam" id="PF10982">
    <property type="entry name" value="DUF2789"/>
    <property type="match status" value="1"/>
</dbReference>
<dbReference type="Proteomes" id="UP000029629">
    <property type="component" value="Unassembled WGS sequence"/>
</dbReference>
<dbReference type="eggNOG" id="COG2040">
    <property type="taxonomic scope" value="Bacteria"/>
</dbReference>